<dbReference type="PROSITE" id="PS50146">
    <property type="entry name" value="DAGK"/>
    <property type="match status" value="1"/>
</dbReference>
<dbReference type="InterPro" id="IPR050187">
    <property type="entry name" value="Lipid_Phosphate_FormReg"/>
</dbReference>
<feature type="domain" description="DAGKc" evidence="2">
    <location>
        <begin position="412"/>
        <end position="509"/>
    </location>
</feature>
<feature type="region of interest" description="Disordered" evidence="1">
    <location>
        <begin position="155"/>
        <end position="176"/>
    </location>
</feature>
<dbReference type="InterPro" id="IPR016064">
    <property type="entry name" value="NAD/diacylglycerol_kinase_sf"/>
</dbReference>
<dbReference type="PANTHER" id="PTHR12358:SF31">
    <property type="entry name" value="ACYLGLYCEROL KINASE, MITOCHONDRIAL"/>
    <property type="match status" value="1"/>
</dbReference>
<protein>
    <submittedName>
        <fullName evidence="4">DAGKc domain-containing protein</fullName>
    </submittedName>
</protein>
<evidence type="ECO:0000313" key="3">
    <source>
        <dbReference type="Proteomes" id="UP000887560"/>
    </source>
</evidence>
<dbReference type="WBParaSite" id="scf7180000423138.g10295">
    <property type="protein sequence ID" value="scf7180000423138.g10295"/>
    <property type="gene ID" value="scf7180000423138.g10295"/>
</dbReference>
<evidence type="ECO:0000256" key="1">
    <source>
        <dbReference type="SAM" id="MobiDB-lite"/>
    </source>
</evidence>
<dbReference type="GO" id="GO:0001729">
    <property type="term" value="F:ceramide kinase activity"/>
    <property type="evidence" value="ECO:0007669"/>
    <property type="project" value="TreeGrafter"/>
</dbReference>
<evidence type="ECO:0000259" key="2">
    <source>
        <dbReference type="PROSITE" id="PS50146"/>
    </source>
</evidence>
<proteinExistence type="predicted"/>
<name>A0A915P0U1_9BILA</name>
<dbReference type="GO" id="GO:0046513">
    <property type="term" value="P:ceramide biosynthetic process"/>
    <property type="evidence" value="ECO:0007669"/>
    <property type="project" value="TreeGrafter"/>
</dbReference>
<dbReference type="PANTHER" id="PTHR12358">
    <property type="entry name" value="SPHINGOSINE KINASE"/>
    <property type="match status" value="1"/>
</dbReference>
<dbReference type="Pfam" id="PF00781">
    <property type="entry name" value="DAGK_cat"/>
    <property type="match status" value="1"/>
</dbReference>
<dbReference type="GO" id="GO:0047620">
    <property type="term" value="F:acylglycerol kinase activity"/>
    <property type="evidence" value="ECO:0007669"/>
    <property type="project" value="TreeGrafter"/>
</dbReference>
<sequence>MNESFKRYFPSASVPLPTHNPLQLLHWKDQERQHNTWYLEKYNRLQDSRKQPLSVDCGPDDRLIIQFKEQVNKMICIYHNYRELETFCIHPLLFSHDLISKETRLLFCIKDQIDGSIRYKFRVKFVSQDEVIAFCSAVAGYVTIKSYEEWSKQSEGARTPTFSERGRTPMSEKGNITPLEQTFDTTIVNETDASESVSANRAPAEDKTGTNGPNIINVHIENLISVEAMREFGNILLQIVDKCISSNKKERNKKNQIQQEGPNIQSTSAIQPALPSTIKLPAKRGRKSVSENNENKSPKPPAKKRRDMNPSKWRIYDFERQLLQMVKEEKAEIHRARTPGTRYNFRTLRKMSLKLKRFTEAILRHKKKSIFALVVAISGGNALNSKIKDDEVRRFYGEKAKQFGAVPIHPNQKLRKVVVLINGEAKRQHAARIFNKNGLPLLNLAGLDINIINVSSQSEMENIARTIDYKEADCIFLVGGDGTICHALNGILQKTKIEDQPPIGMFPGGNRNKTFSILGFIKENPKSNVRLCCESVMALIEGKQKQFYPICCKLENIFDKELKEKKENTSSTIPSPSVNYFLSEIALGWFEHCELKIPKFWWMGPLSGYFTYFWEFFKISPKAPIRVEIAYEKFCPGCRKCIEIPKDNESFLTWIFGTSNKVKDPKLTKLTEKENPSCDEINSIAVSGTDFRLNAEQSEVF</sequence>
<feature type="region of interest" description="Disordered" evidence="1">
    <location>
        <begin position="190"/>
        <end position="214"/>
    </location>
</feature>
<keyword evidence="3" id="KW-1185">Reference proteome</keyword>
<feature type="compositionally biased region" description="Polar residues" evidence="1">
    <location>
        <begin position="190"/>
        <end position="199"/>
    </location>
</feature>
<dbReference type="SUPFAM" id="SSF111331">
    <property type="entry name" value="NAD kinase/diacylglycerol kinase-like"/>
    <property type="match status" value="1"/>
</dbReference>
<dbReference type="GO" id="GO:0004143">
    <property type="term" value="F:ATP-dependent diacylglycerol kinase activity"/>
    <property type="evidence" value="ECO:0007669"/>
    <property type="project" value="TreeGrafter"/>
</dbReference>
<evidence type="ECO:0000313" key="4">
    <source>
        <dbReference type="WBParaSite" id="scf7180000423138.g10295"/>
    </source>
</evidence>
<feature type="compositionally biased region" description="Polar residues" evidence="1">
    <location>
        <begin position="255"/>
        <end position="270"/>
    </location>
</feature>
<dbReference type="InterPro" id="IPR017438">
    <property type="entry name" value="ATP-NAD_kinase_N"/>
</dbReference>
<dbReference type="GO" id="GO:0046512">
    <property type="term" value="P:sphingosine biosynthetic process"/>
    <property type="evidence" value="ECO:0007669"/>
    <property type="project" value="TreeGrafter"/>
</dbReference>
<dbReference type="AlphaFoldDB" id="A0A915P0U1"/>
<dbReference type="GO" id="GO:0005739">
    <property type="term" value="C:mitochondrion"/>
    <property type="evidence" value="ECO:0007669"/>
    <property type="project" value="TreeGrafter"/>
</dbReference>
<dbReference type="Gene3D" id="3.40.50.10330">
    <property type="entry name" value="Probable inorganic polyphosphate/atp-NAD kinase, domain 1"/>
    <property type="match status" value="1"/>
</dbReference>
<organism evidence="3 4">
    <name type="scientific">Meloidogyne floridensis</name>
    <dbReference type="NCBI Taxonomy" id="298350"/>
    <lineage>
        <taxon>Eukaryota</taxon>
        <taxon>Metazoa</taxon>
        <taxon>Ecdysozoa</taxon>
        <taxon>Nematoda</taxon>
        <taxon>Chromadorea</taxon>
        <taxon>Rhabditida</taxon>
        <taxon>Tylenchina</taxon>
        <taxon>Tylenchomorpha</taxon>
        <taxon>Tylenchoidea</taxon>
        <taxon>Meloidogynidae</taxon>
        <taxon>Meloidogyninae</taxon>
        <taxon>Meloidogyne</taxon>
    </lineage>
</organism>
<dbReference type="InterPro" id="IPR001206">
    <property type="entry name" value="Diacylglycerol_kinase_cat_dom"/>
</dbReference>
<reference evidence="4" key="1">
    <citation type="submission" date="2022-11" db="UniProtKB">
        <authorList>
            <consortium name="WormBaseParasite"/>
        </authorList>
    </citation>
    <scope>IDENTIFICATION</scope>
</reference>
<accession>A0A915P0U1</accession>
<feature type="region of interest" description="Disordered" evidence="1">
    <location>
        <begin position="250"/>
        <end position="310"/>
    </location>
</feature>
<dbReference type="Proteomes" id="UP000887560">
    <property type="component" value="Unplaced"/>
</dbReference>
<dbReference type="GO" id="GO:0016020">
    <property type="term" value="C:membrane"/>
    <property type="evidence" value="ECO:0007669"/>
    <property type="project" value="TreeGrafter"/>
</dbReference>